<evidence type="ECO:0000259" key="1">
    <source>
        <dbReference type="Pfam" id="PF01609"/>
    </source>
</evidence>
<accession>A0ABT7JEC9</accession>
<sequence>MILEGFPGALPIRPVIPPKRDQHRPARYDREVYRERNRVERTIGWLKGFRRLATRFDKQQSVCQAWWTLGCAVLWLRNPWDQRIQ</sequence>
<gene>
    <name evidence="2" type="ORF">QOL99_04490</name>
</gene>
<keyword evidence="3" id="KW-1185">Reference proteome</keyword>
<dbReference type="Proteomes" id="UP001302059">
    <property type="component" value="Unassembled WGS sequence"/>
</dbReference>
<organism evidence="2 3">
    <name type="scientific">Deinococcus rhizophilus</name>
    <dbReference type="NCBI Taxonomy" id="3049544"/>
    <lineage>
        <taxon>Bacteria</taxon>
        <taxon>Thermotogati</taxon>
        <taxon>Deinococcota</taxon>
        <taxon>Deinococci</taxon>
        <taxon>Deinococcales</taxon>
        <taxon>Deinococcaceae</taxon>
        <taxon>Deinococcus</taxon>
    </lineage>
</organism>
<dbReference type="Pfam" id="PF01609">
    <property type="entry name" value="DDE_Tnp_1"/>
    <property type="match status" value="1"/>
</dbReference>
<comment type="caution">
    <text evidence="2">The sequence shown here is derived from an EMBL/GenBank/DDBJ whole genome shotgun (WGS) entry which is preliminary data.</text>
</comment>
<dbReference type="EMBL" id="JASNGB010000022">
    <property type="protein sequence ID" value="MDL2343408.1"/>
    <property type="molecule type" value="Genomic_DNA"/>
</dbReference>
<name>A0ABT7JEC9_9DEIO</name>
<feature type="domain" description="Transposase IS4-like" evidence="1">
    <location>
        <begin position="23"/>
        <end position="74"/>
    </location>
</feature>
<evidence type="ECO:0000313" key="3">
    <source>
        <dbReference type="Proteomes" id="UP001302059"/>
    </source>
</evidence>
<dbReference type="InterPro" id="IPR002559">
    <property type="entry name" value="Transposase_11"/>
</dbReference>
<reference evidence="2 3" key="1">
    <citation type="submission" date="2023-05" db="EMBL/GenBank/DDBJ databases">
        <authorList>
            <person name="Gao F."/>
        </authorList>
    </citation>
    <scope>NUCLEOTIDE SEQUENCE [LARGE SCALE GENOMIC DNA]</scope>
    <source>
        <strain evidence="2 3">MIMF12</strain>
    </source>
</reference>
<proteinExistence type="predicted"/>
<evidence type="ECO:0000313" key="2">
    <source>
        <dbReference type="EMBL" id="MDL2343408.1"/>
    </source>
</evidence>
<protein>
    <submittedName>
        <fullName evidence="2">Transposase</fullName>
    </submittedName>
</protein>